<keyword evidence="3" id="KW-0731">Sigma factor</keyword>
<dbReference type="InterPro" id="IPR039425">
    <property type="entry name" value="RNA_pol_sigma-70-like"/>
</dbReference>
<dbReference type="SUPFAM" id="SSF88659">
    <property type="entry name" value="Sigma3 and sigma4 domains of RNA polymerase sigma factors"/>
    <property type="match status" value="1"/>
</dbReference>
<evidence type="ECO:0000259" key="6">
    <source>
        <dbReference type="Pfam" id="PF07638"/>
    </source>
</evidence>
<accession>M2ABS0</accession>
<organism evidence="7 8">
    <name type="scientific">Rhodopirellula europaea 6C</name>
    <dbReference type="NCBI Taxonomy" id="1263867"/>
    <lineage>
        <taxon>Bacteria</taxon>
        <taxon>Pseudomonadati</taxon>
        <taxon>Planctomycetota</taxon>
        <taxon>Planctomycetia</taxon>
        <taxon>Pirellulales</taxon>
        <taxon>Pirellulaceae</taxon>
        <taxon>Rhodopirellula</taxon>
    </lineage>
</organism>
<comment type="similarity">
    <text evidence="1">Belongs to the sigma-70 factor family. ECF subfamily.</text>
</comment>
<feature type="domain" description="RNA polymerase sigma-70 ECF-like HTH" evidence="6">
    <location>
        <begin position="9"/>
        <end position="201"/>
    </location>
</feature>
<evidence type="ECO:0000313" key="8">
    <source>
        <dbReference type="Proteomes" id="UP000011529"/>
    </source>
</evidence>
<dbReference type="GO" id="GO:0006352">
    <property type="term" value="P:DNA-templated transcription initiation"/>
    <property type="evidence" value="ECO:0007669"/>
    <property type="project" value="InterPro"/>
</dbReference>
<dbReference type="Pfam" id="PF07638">
    <property type="entry name" value="Sigma70_ECF"/>
    <property type="match status" value="1"/>
</dbReference>
<evidence type="ECO:0000313" key="7">
    <source>
        <dbReference type="EMBL" id="EMB14210.1"/>
    </source>
</evidence>
<dbReference type="PATRIC" id="fig|1263867.3.peg.5413"/>
<evidence type="ECO:0000256" key="4">
    <source>
        <dbReference type="ARBA" id="ARBA00023125"/>
    </source>
</evidence>
<sequence>MSLASDDPISLCLRAVEAGDEDATTRLWETCFPRLLSYSRQRLPSHLRRVLDEEDVALSAFKSFCRGAQRGSLGDINGRDSLWKLLFCIASRKARSYVREQNAAKRGGGKVSGESVFEHPDSRMVAGHGIENIASSDQGPDALAVFSADCRRLFDALEDDVLELIAMLRIEGYTCEEIAERTDMSKRTVERRLTLIREIWKAEGAMDGTEC</sequence>
<evidence type="ECO:0000256" key="2">
    <source>
        <dbReference type="ARBA" id="ARBA00023015"/>
    </source>
</evidence>
<evidence type="ECO:0000256" key="3">
    <source>
        <dbReference type="ARBA" id="ARBA00023082"/>
    </source>
</evidence>
<keyword evidence="2" id="KW-0805">Transcription regulation</keyword>
<dbReference type="GO" id="GO:0003677">
    <property type="term" value="F:DNA binding"/>
    <property type="evidence" value="ECO:0007669"/>
    <property type="project" value="UniProtKB-KW"/>
</dbReference>
<dbReference type="SUPFAM" id="SSF88946">
    <property type="entry name" value="Sigma2 domain of RNA polymerase sigma factors"/>
    <property type="match status" value="1"/>
</dbReference>
<keyword evidence="4" id="KW-0238">DNA-binding</keyword>
<proteinExistence type="inferred from homology"/>
<dbReference type="PANTHER" id="PTHR43133:SF8">
    <property type="entry name" value="RNA POLYMERASE SIGMA FACTOR HI_1459-RELATED"/>
    <property type="match status" value="1"/>
</dbReference>
<dbReference type="Gene3D" id="1.10.10.10">
    <property type="entry name" value="Winged helix-like DNA-binding domain superfamily/Winged helix DNA-binding domain"/>
    <property type="match status" value="1"/>
</dbReference>
<gene>
    <name evidence="7" type="ORF">RE6C_05056</name>
</gene>
<dbReference type="AlphaFoldDB" id="M2ABS0"/>
<keyword evidence="8" id="KW-1185">Reference proteome</keyword>
<dbReference type="InterPro" id="IPR036388">
    <property type="entry name" value="WH-like_DNA-bd_sf"/>
</dbReference>
<comment type="caution">
    <text evidence="7">The sequence shown here is derived from an EMBL/GenBank/DDBJ whole genome shotgun (WGS) entry which is preliminary data.</text>
</comment>
<dbReference type="InterPro" id="IPR013325">
    <property type="entry name" value="RNA_pol_sigma_r2"/>
</dbReference>
<dbReference type="PANTHER" id="PTHR43133">
    <property type="entry name" value="RNA POLYMERASE ECF-TYPE SIGMA FACTO"/>
    <property type="match status" value="1"/>
</dbReference>
<reference evidence="7" key="2">
    <citation type="journal article" date="2013" name="Mar. Genomics">
        <title>Expression of sulfatases in Rhodopirellula baltica and the diversity of sulfatases in the genus Rhodopirellula.</title>
        <authorList>
            <person name="Wegner C.E."/>
            <person name="Richter-Heitmann T."/>
            <person name="Klindworth A."/>
            <person name="Klockow C."/>
            <person name="Richter M."/>
            <person name="Achstetter T."/>
            <person name="Glockner F.O."/>
            <person name="Harder J."/>
        </authorList>
    </citation>
    <scope>NUCLEOTIDE SEQUENCE [LARGE SCALE GENOMIC DNA]</scope>
    <source>
        <strain evidence="7">6C</strain>
    </source>
</reference>
<evidence type="ECO:0000256" key="5">
    <source>
        <dbReference type="ARBA" id="ARBA00023163"/>
    </source>
</evidence>
<evidence type="ECO:0000256" key="1">
    <source>
        <dbReference type="ARBA" id="ARBA00010641"/>
    </source>
</evidence>
<dbReference type="Gene3D" id="1.10.1740.10">
    <property type="match status" value="1"/>
</dbReference>
<reference evidence="7" key="1">
    <citation type="submission" date="2012-11" db="EMBL/GenBank/DDBJ databases">
        <title>Permanent draft genomes of Rhodopirellula europaea strain SH398 and 6C.</title>
        <authorList>
            <person name="Richter M."/>
            <person name="Richter-Heitmann T."/>
            <person name="Frank C."/>
            <person name="Harder J."/>
            <person name="Glockner F.O."/>
        </authorList>
    </citation>
    <scope>NUCLEOTIDE SEQUENCE</scope>
    <source>
        <strain evidence="7">6C</strain>
    </source>
</reference>
<dbReference type="InterPro" id="IPR013324">
    <property type="entry name" value="RNA_pol_sigma_r3/r4-like"/>
</dbReference>
<dbReference type="Proteomes" id="UP000011529">
    <property type="component" value="Unassembled WGS sequence"/>
</dbReference>
<dbReference type="GO" id="GO:0016987">
    <property type="term" value="F:sigma factor activity"/>
    <property type="evidence" value="ECO:0007669"/>
    <property type="project" value="UniProtKB-KW"/>
</dbReference>
<dbReference type="InterPro" id="IPR053812">
    <property type="entry name" value="HTH_Sigma70_ECF-like"/>
</dbReference>
<dbReference type="EMBL" id="ANMO01000224">
    <property type="protein sequence ID" value="EMB14210.1"/>
    <property type="molecule type" value="Genomic_DNA"/>
</dbReference>
<name>M2ABS0_9BACT</name>
<protein>
    <submittedName>
        <fullName evidence="7">RNA polymerase sigma-70 ECF-like protein</fullName>
    </submittedName>
</protein>
<dbReference type="RefSeq" id="WP_008660773.1">
    <property type="nucleotide sequence ID" value="NZ_ANMO01000224.1"/>
</dbReference>
<keyword evidence="5" id="KW-0804">Transcription</keyword>